<accession>A0A429VBF0</accession>
<evidence type="ECO:0000313" key="2">
    <source>
        <dbReference type="Proteomes" id="UP000274661"/>
    </source>
</evidence>
<reference evidence="1 2" key="1">
    <citation type="submission" date="2018-12" db="EMBL/GenBank/DDBJ databases">
        <title>Sphingomonas sp. HMF7854 Genome sequencing and assembly.</title>
        <authorList>
            <person name="Cha I."/>
            <person name="Kang H."/>
            <person name="Kim H."/>
            <person name="Kang J."/>
            <person name="Joh K."/>
        </authorList>
    </citation>
    <scope>NUCLEOTIDE SEQUENCE [LARGE SCALE GENOMIC DNA]</scope>
    <source>
        <strain evidence="1 2">HMF7854</strain>
    </source>
</reference>
<dbReference type="RefSeq" id="WP_126719138.1">
    <property type="nucleotide sequence ID" value="NZ_RWJF01000001.1"/>
</dbReference>
<keyword evidence="2" id="KW-1185">Reference proteome</keyword>
<comment type="caution">
    <text evidence="1">The sequence shown here is derived from an EMBL/GenBank/DDBJ whole genome shotgun (WGS) entry which is preliminary data.</text>
</comment>
<organism evidence="1 2">
    <name type="scientific">Sphingomonas ginkgonis</name>
    <dbReference type="NCBI Taxonomy" id="2315330"/>
    <lineage>
        <taxon>Bacteria</taxon>
        <taxon>Pseudomonadati</taxon>
        <taxon>Pseudomonadota</taxon>
        <taxon>Alphaproteobacteria</taxon>
        <taxon>Sphingomonadales</taxon>
        <taxon>Sphingomonadaceae</taxon>
        <taxon>Sphingomonas</taxon>
    </lineage>
</organism>
<protein>
    <submittedName>
        <fullName evidence="1">Uncharacterized protein</fullName>
    </submittedName>
</protein>
<dbReference type="AlphaFoldDB" id="A0A429VBF0"/>
<dbReference type="Proteomes" id="UP000274661">
    <property type="component" value="Unassembled WGS sequence"/>
</dbReference>
<proteinExistence type="predicted"/>
<name>A0A429VBF0_9SPHN</name>
<gene>
    <name evidence="1" type="ORF">HMF7854_11025</name>
</gene>
<dbReference type="OrthoDB" id="7586275at2"/>
<dbReference type="EMBL" id="RWJF01000001">
    <property type="protein sequence ID" value="RST31310.1"/>
    <property type="molecule type" value="Genomic_DNA"/>
</dbReference>
<sequence>MSVDPERGLPLLTEAELVEMRQLGIVRQPVDSFSVRAFRYSNLKDAVAQAKRQIPNRSREVF</sequence>
<evidence type="ECO:0000313" key="1">
    <source>
        <dbReference type="EMBL" id="RST31310.1"/>
    </source>
</evidence>